<dbReference type="Proteomes" id="UP001558632">
    <property type="component" value="Unassembled WGS sequence"/>
</dbReference>
<accession>A0ABR3KVN1</accession>
<dbReference type="EMBL" id="JBEUSY010000132">
    <property type="protein sequence ID" value="KAL1244552.1"/>
    <property type="molecule type" value="Genomic_DNA"/>
</dbReference>
<evidence type="ECO:0000313" key="2">
    <source>
        <dbReference type="Proteomes" id="UP001558632"/>
    </source>
</evidence>
<evidence type="ECO:0000313" key="1">
    <source>
        <dbReference type="EMBL" id="KAL1244552.1"/>
    </source>
</evidence>
<gene>
    <name evidence="1" type="ORF">TSPI_05974</name>
</gene>
<name>A0ABR3KVN1_TRISP</name>
<keyword evidence="2" id="KW-1185">Reference proteome</keyword>
<comment type="caution">
    <text evidence="1">The sequence shown here is derived from an EMBL/GenBank/DDBJ whole genome shotgun (WGS) entry which is preliminary data.</text>
</comment>
<organism evidence="1 2">
    <name type="scientific">Trichinella spiralis</name>
    <name type="common">Trichina worm</name>
    <dbReference type="NCBI Taxonomy" id="6334"/>
    <lineage>
        <taxon>Eukaryota</taxon>
        <taxon>Metazoa</taxon>
        <taxon>Ecdysozoa</taxon>
        <taxon>Nematoda</taxon>
        <taxon>Enoplea</taxon>
        <taxon>Dorylaimia</taxon>
        <taxon>Trichinellida</taxon>
        <taxon>Trichinellidae</taxon>
        <taxon>Trichinella</taxon>
    </lineage>
</organism>
<protein>
    <submittedName>
        <fullName evidence="1">Ninja-family protein</fullName>
    </submittedName>
</protein>
<reference evidence="1 2" key="1">
    <citation type="submission" date="2024-07" db="EMBL/GenBank/DDBJ databases">
        <title>Enhanced genomic and transcriptomic resources for Trichinella pseudospiralis and T. spiralis underpin the discovery of pronounced molecular differences between stages and species.</title>
        <authorList>
            <person name="Pasi K.K."/>
            <person name="La Rosa G."/>
            <person name="Gomez-Morales M.A."/>
            <person name="Tosini F."/>
            <person name="Sumanam S."/>
            <person name="Young N.D."/>
            <person name="Chang B.C."/>
            <person name="Robin G.B."/>
        </authorList>
    </citation>
    <scope>NUCLEOTIDE SEQUENCE [LARGE SCALE GENOMIC DNA]</scope>
    <source>
        <strain evidence="1">ISS534</strain>
    </source>
</reference>
<proteinExistence type="predicted"/>
<sequence length="67" mass="7752">MDDKKKKEIIQISRLKLKKLKMESCLTERDETNLSPDRLTASDRHLLATNELSNSVHSDYYSSITVI</sequence>